<evidence type="ECO:0008006" key="6">
    <source>
        <dbReference type="Google" id="ProtNLM"/>
    </source>
</evidence>
<dbReference type="AlphaFoldDB" id="A0AAN9VIE9"/>
<evidence type="ECO:0000313" key="5">
    <source>
        <dbReference type="Proteomes" id="UP001378592"/>
    </source>
</evidence>
<comment type="caution">
    <text evidence="4">The sequence shown here is derived from an EMBL/GenBank/DDBJ whole genome shotgun (WGS) entry which is preliminary data.</text>
</comment>
<dbReference type="CDD" id="cd21340">
    <property type="entry name" value="PPP1R42"/>
    <property type="match status" value="1"/>
</dbReference>
<dbReference type="InterPro" id="IPR001611">
    <property type="entry name" value="Leu-rich_rpt"/>
</dbReference>
<dbReference type="InterPro" id="IPR025875">
    <property type="entry name" value="Leu-rich_rpt_4"/>
</dbReference>
<evidence type="ECO:0000313" key="4">
    <source>
        <dbReference type="EMBL" id="KAK7865549.1"/>
    </source>
</evidence>
<keyword evidence="1" id="KW-0433">Leucine-rich repeat</keyword>
<dbReference type="PROSITE" id="PS51450">
    <property type="entry name" value="LRR"/>
    <property type="match status" value="3"/>
</dbReference>
<feature type="region of interest" description="Disordered" evidence="3">
    <location>
        <begin position="414"/>
        <end position="438"/>
    </location>
</feature>
<dbReference type="SMART" id="SM00365">
    <property type="entry name" value="LRR_SD22"/>
    <property type="match status" value="3"/>
</dbReference>
<evidence type="ECO:0000256" key="1">
    <source>
        <dbReference type="ARBA" id="ARBA00022614"/>
    </source>
</evidence>
<reference evidence="4 5" key="1">
    <citation type="submission" date="2024-03" db="EMBL/GenBank/DDBJ databases">
        <title>The genome assembly and annotation of the cricket Gryllus longicercus Weissman &amp; Gray.</title>
        <authorList>
            <person name="Szrajer S."/>
            <person name="Gray D."/>
            <person name="Ylla G."/>
        </authorList>
    </citation>
    <scope>NUCLEOTIDE SEQUENCE [LARGE SCALE GENOMIC DNA]</scope>
    <source>
        <strain evidence="4">DAG 2021-001</strain>
        <tissue evidence="4">Whole body minus gut</tissue>
    </source>
</reference>
<accession>A0AAN9VIE9</accession>
<dbReference type="InterPro" id="IPR050836">
    <property type="entry name" value="SDS22/Internalin_LRR"/>
</dbReference>
<dbReference type="PANTHER" id="PTHR46652:SF3">
    <property type="entry name" value="LEUCINE-RICH REPEAT-CONTAINING PROTEIN 9"/>
    <property type="match status" value="1"/>
</dbReference>
<dbReference type="InterPro" id="IPR032675">
    <property type="entry name" value="LRR_dom_sf"/>
</dbReference>
<dbReference type="PANTHER" id="PTHR46652">
    <property type="entry name" value="LEUCINE-RICH REPEAT AND IQ DOMAIN-CONTAINING PROTEIN 1-RELATED"/>
    <property type="match status" value="1"/>
</dbReference>
<dbReference type="Pfam" id="PF12799">
    <property type="entry name" value="LRR_4"/>
    <property type="match status" value="1"/>
</dbReference>
<sequence length="438" mass="47503">MNLPSPWQHTACFTSVQSVSREVTTMVKLTTSYLSSKSSGVLAKKNKDQTNYDFLRKKTQLMLHDQKIDDIGDFSICRNLTILYLHNNCLTEIKYLDHAINLTHLYLQNNKISKIENLEKLKNLCKLYLGFNEISVVEGLEAQENLEELHLEKQRLAEGEELHFDPRSMDTLAGCLRVLDVSGDGLRTLAGAKRLRALERLRAAGNPLQASEALAATMDAGAWPCLRELDVRGSPASRERRHRRLVVAAAPVSLHMLDGREVAEVQRNFLRGMQSCHRRASETALPTAVDPEPLLHALAPEVGEMALRLPPAVRRAVSRTLLEETAAAASAFGFGAGAGGGGGGGGGASSLALPLPSAPLHPTFPAWRQPQTPLVMEGGGDGVCGLGDGSVGVVGLPGPKGRVRAKVPRPFWRHRAATGPRNPPSRTSSTCPLRLPEL</sequence>
<name>A0AAN9VIE9_9ORTH</name>
<keyword evidence="5" id="KW-1185">Reference proteome</keyword>
<dbReference type="Gene3D" id="3.80.10.10">
    <property type="entry name" value="Ribonuclease Inhibitor"/>
    <property type="match status" value="2"/>
</dbReference>
<keyword evidence="2" id="KW-0677">Repeat</keyword>
<gene>
    <name evidence="4" type="ORF">R5R35_010091</name>
</gene>
<evidence type="ECO:0000256" key="2">
    <source>
        <dbReference type="ARBA" id="ARBA00022737"/>
    </source>
</evidence>
<protein>
    <recommendedName>
        <fullName evidence="6">Protein phosphatase 1 regulatory subunit 42</fullName>
    </recommendedName>
</protein>
<evidence type="ECO:0000256" key="3">
    <source>
        <dbReference type="SAM" id="MobiDB-lite"/>
    </source>
</evidence>
<organism evidence="4 5">
    <name type="scientific">Gryllus longicercus</name>
    <dbReference type="NCBI Taxonomy" id="2509291"/>
    <lineage>
        <taxon>Eukaryota</taxon>
        <taxon>Metazoa</taxon>
        <taxon>Ecdysozoa</taxon>
        <taxon>Arthropoda</taxon>
        <taxon>Hexapoda</taxon>
        <taxon>Insecta</taxon>
        <taxon>Pterygota</taxon>
        <taxon>Neoptera</taxon>
        <taxon>Polyneoptera</taxon>
        <taxon>Orthoptera</taxon>
        <taxon>Ensifera</taxon>
        <taxon>Gryllidea</taxon>
        <taxon>Grylloidea</taxon>
        <taxon>Gryllidae</taxon>
        <taxon>Gryllinae</taxon>
        <taxon>Gryllus</taxon>
    </lineage>
</organism>
<dbReference type="Proteomes" id="UP001378592">
    <property type="component" value="Unassembled WGS sequence"/>
</dbReference>
<proteinExistence type="predicted"/>
<dbReference type="EMBL" id="JAZDUA010000172">
    <property type="protein sequence ID" value="KAK7865549.1"/>
    <property type="molecule type" value="Genomic_DNA"/>
</dbReference>
<dbReference type="SUPFAM" id="SSF52058">
    <property type="entry name" value="L domain-like"/>
    <property type="match status" value="1"/>
</dbReference>